<dbReference type="STRING" id="880526.GCA_000427365_01777"/>
<feature type="region of interest" description="Disordered" evidence="1">
    <location>
        <begin position="32"/>
        <end position="55"/>
    </location>
</feature>
<keyword evidence="5" id="KW-1185">Reference proteome</keyword>
<sequence>MTRSRHTIFRWGLLLLFLLPFGLHAQQPPAAADVTAGQTRPRNVAPAPAPDTGETTTVDYYGDLMTQRAGDTVLYLIDNVIFHHNGTYIQCDSAKRYDEYHMECFGNVVINKDSTYIYGDRASYDGHTDLAKVYSPLLKLVNGDATMWVFDYMEFNTRTNIGEYNEGAVIVQRDNRMESDRGIFNGDSSTITFVGHVAMRNDNYKIRTDSVRYDFDNEIVTFLTKAYIWDKDRDFLTADRGNYVRATETYHFTRNAYAMTADQEFWADTMNYESAIRKVVMRRNIQILDTAQRTIGLGDFGFYNDSLKNGLLTDSPAVILYDEAQAADSAAGRDTFPQPVFPLADTLQIAITDTVAAGRERDTTLIEPSPVPADTAKKPIAPPRPDSAFTRADTILFESYPPGRSKPKPPKPEQPAADTSAFVPAAADSTALPAADSLAADSTAAMPLADALAADSTVAVSFNKDTLPPAENGGFSGKPAIGVEEPPAPEAPDSLVTAGEDSLSAPVSPDSVGQRKDSLERVIRARHRVKMWRPDVQGICDSLTAYSVDSMTSLFGRPLIWNGSSQLAADRIDIYSRNEELDYAEFIGSPFITQQVENADTLFNQAEGRFLQAWFRNNALNRAIMTGNVLNYYYMGDDSLPPDKFAVLSCASLTIDFEDQEPVHMNWGGRGDWHIDPIDKIPAGESQRLPNFSWEPERKPRSRYDITRRTVRPSLRTTASGYAQPLFPIEDRFATVYDRLLQDGVWRDRSEPLDESRVEKLQGNDLLY</sequence>
<dbReference type="Proteomes" id="UP000255233">
    <property type="component" value="Unassembled WGS sequence"/>
</dbReference>
<evidence type="ECO:0000256" key="2">
    <source>
        <dbReference type="SAM" id="SignalP"/>
    </source>
</evidence>
<protein>
    <submittedName>
        <fullName evidence="4">Organic solvent tolerance protein OstA</fullName>
    </submittedName>
</protein>
<proteinExistence type="predicted"/>
<dbReference type="AlphaFoldDB" id="A0A379MVD7"/>
<evidence type="ECO:0000259" key="3">
    <source>
        <dbReference type="Pfam" id="PF13100"/>
    </source>
</evidence>
<gene>
    <name evidence="4" type="ORF">NCTC11190_02041</name>
</gene>
<dbReference type="RefSeq" id="WP_051214473.1">
    <property type="nucleotide sequence ID" value="NZ_UGVL01000001.1"/>
</dbReference>
<organism evidence="4 5">
    <name type="scientific">Rikenella microfusus</name>
    <dbReference type="NCBI Taxonomy" id="28139"/>
    <lineage>
        <taxon>Bacteria</taxon>
        <taxon>Pseudomonadati</taxon>
        <taxon>Bacteroidota</taxon>
        <taxon>Bacteroidia</taxon>
        <taxon>Bacteroidales</taxon>
        <taxon>Rikenellaceae</taxon>
        <taxon>Rikenella</taxon>
    </lineage>
</organism>
<evidence type="ECO:0000256" key="1">
    <source>
        <dbReference type="SAM" id="MobiDB-lite"/>
    </source>
</evidence>
<feature type="domain" description="Organic solvent tolerance-like N-terminal" evidence="3">
    <location>
        <begin position="70"/>
        <end position="209"/>
    </location>
</feature>
<evidence type="ECO:0000313" key="5">
    <source>
        <dbReference type="Proteomes" id="UP000255233"/>
    </source>
</evidence>
<dbReference type="Pfam" id="PF13100">
    <property type="entry name" value="OstA_2"/>
    <property type="match status" value="1"/>
</dbReference>
<dbReference type="EMBL" id="UGVL01000001">
    <property type="protein sequence ID" value="SUE34807.1"/>
    <property type="molecule type" value="Genomic_DNA"/>
</dbReference>
<keyword evidence="2" id="KW-0732">Signal</keyword>
<feature type="signal peptide" evidence="2">
    <location>
        <begin position="1"/>
        <end position="25"/>
    </location>
</feature>
<name>A0A379MVD7_9BACT</name>
<feature type="chain" id="PRO_5016598805" evidence="2">
    <location>
        <begin position="26"/>
        <end position="768"/>
    </location>
</feature>
<dbReference type="InterPro" id="IPR005653">
    <property type="entry name" value="OstA-like_N"/>
</dbReference>
<accession>A0A379MVD7</accession>
<evidence type="ECO:0000313" key="4">
    <source>
        <dbReference type="EMBL" id="SUE34807.1"/>
    </source>
</evidence>
<dbReference type="Gene3D" id="2.60.450.10">
    <property type="entry name" value="Lipopolysaccharide (LPS) transport protein A like domain"/>
    <property type="match status" value="1"/>
</dbReference>
<feature type="region of interest" description="Disordered" evidence="1">
    <location>
        <begin position="465"/>
        <end position="517"/>
    </location>
</feature>
<dbReference type="OrthoDB" id="9805931at2"/>
<feature type="region of interest" description="Disordered" evidence="1">
    <location>
        <begin position="365"/>
        <end position="419"/>
    </location>
</feature>
<reference evidence="4 5" key="1">
    <citation type="submission" date="2018-06" db="EMBL/GenBank/DDBJ databases">
        <authorList>
            <consortium name="Pathogen Informatics"/>
            <person name="Doyle S."/>
        </authorList>
    </citation>
    <scope>NUCLEOTIDE SEQUENCE [LARGE SCALE GENOMIC DNA]</scope>
    <source>
        <strain evidence="4 5">NCTC11190</strain>
    </source>
</reference>